<evidence type="ECO:0000256" key="4">
    <source>
        <dbReference type="ARBA" id="ARBA00023242"/>
    </source>
</evidence>
<feature type="compositionally biased region" description="Basic and acidic residues" evidence="7">
    <location>
        <begin position="19"/>
        <end position="77"/>
    </location>
</feature>
<evidence type="ECO:0000256" key="1">
    <source>
        <dbReference type="ARBA" id="ARBA00023015"/>
    </source>
</evidence>
<keyword evidence="3" id="KW-0804">Transcription</keyword>
<dbReference type="GO" id="GO:0003677">
    <property type="term" value="F:DNA binding"/>
    <property type="evidence" value="ECO:0007669"/>
    <property type="project" value="UniProtKB-KW"/>
</dbReference>
<dbReference type="InterPro" id="IPR002068">
    <property type="entry name" value="A-crystallin/Hsp20_dom"/>
</dbReference>
<feature type="domain" description="ARID" evidence="9">
    <location>
        <begin position="373"/>
        <end position="464"/>
    </location>
</feature>
<protein>
    <submittedName>
        <fullName evidence="10">Uncharacterized protein</fullName>
    </submittedName>
</protein>
<proteinExistence type="inferred from homology"/>
<feature type="region of interest" description="Disordered" evidence="7">
    <location>
        <begin position="1"/>
        <end position="210"/>
    </location>
</feature>
<keyword evidence="1" id="KW-0805">Transcription regulation</keyword>
<evidence type="ECO:0000313" key="11">
    <source>
        <dbReference type="Proteomes" id="UP001497480"/>
    </source>
</evidence>
<evidence type="ECO:0000313" key="10">
    <source>
        <dbReference type="EMBL" id="CAL0311711.1"/>
    </source>
</evidence>
<dbReference type="InterPro" id="IPR008978">
    <property type="entry name" value="HSP20-like_chaperone"/>
</dbReference>
<evidence type="ECO:0000256" key="2">
    <source>
        <dbReference type="ARBA" id="ARBA00023125"/>
    </source>
</evidence>
<dbReference type="PANTHER" id="PTHR15348:SF0">
    <property type="entry name" value="PROTEIN DEAD RINGER"/>
    <property type="match status" value="1"/>
</dbReference>
<dbReference type="Proteomes" id="UP001497480">
    <property type="component" value="Unassembled WGS sequence"/>
</dbReference>
<feature type="compositionally biased region" description="Basic and acidic residues" evidence="7">
    <location>
        <begin position="94"/>
        <end position="105"/>
    </location>
</feature>
<evidence type="ECO:0000256" key="5">
    <source>
        <dbReference type="PROSITE-ProRule" id="PRU00285"/>
    </source>
</evidence>
<feature type="region of interest" description="Disordered" evidence="7">
    <location>
        <begin position="507"/>
        <end position="528"/>
    </location>
</feature>
<dbReference type="CDD" id="cd16100">
    <property type="entry name" value="ARID"/>
    <property type="match status" value="1"/>
</dbReference>
<feature type="compositionally biased region" description="Basic and acidic residues" evidence="7">
    <location>
        <begin position="158"/>
        <end position="203"/>
    </location>
</feature>
<organism evidence="10 11">
    <name type="scientific">Lupinus luteus</name>
    <name type="common">European yellow lupine</name>
    <dbReference type="NCBI Taxonomy" id="3873"/>
    <lineage>
        <taxon>Eukaryota</taxon>
        <taxon>Viridiplantae</taxon>
        <taxon>Streptophyta</taxon>
        <taxon>Embryophyta</taxon>
        <taxon>Tracheophyta</taxon>
        <taxon>Spermatophyta</taxon>
        <taxon>Magnoliopsida</taxon>
        <taxon>eudicotyledons</taxon>
        <taxon>Gunneridae</taxon>
        <taxon>Pentapetalae</taxon>
        <taxon>rosids</taxon>
        <taxon>fabids</taxon>
        <taxon>Fabales</taxon>
        <taxon>Fabaceae</taxon>
        <taxon>Papilionoideae</taxon>
        <taxon>50 kb inversion clade</taxon>
        <taxon>genistoids sensu lato</taxon>
        <taxon>core genistoids</taxon>
        <taxon>Genisteae</taxon>
        <taxon>Lupinus</taxon>
    </lineage>
</organism>
<dbReference type="CDD" id="cd00298">
    <property type="entry name" value="ACD_sHsps_p23-like"/>
    <property type="match status" value="1"/>
</dbReference>
<dbReference type="FunFam" id="1.10.150.60:FF:000009">
    <property type="entry name" value="AT-rich interactive domain-containing protein 3"/>
    <property type="match status" value="1"/>
</dbReference>
<evidence type="ECO:0000259" key="8">
    <source>
        <dbReference type="PROSITE" id="PS01031"/>
    </source>
</evidence>
<feature type="compositionally biased region" description="Basic and acidic residues" evidence="7">
    <location>
        <begin position="514"/>
        <end position="528"/>
    </location>
</feature>
<dbReference type="GO" id="GO:0005634">
    <property type="term" value="C:nucleus"/>
    <property type="evidence" value="ECO:0007669"/>
    <property type="project" value="TreeGrafter"/>
</dbReference>
<name>A0AAV1WSH0_LUPLU</name>
<keyword evidence="11" id="KW-1185">Reference proteome</keyword>
<evidence type="ECO:0000259" key="9">
    <source>
        <dbReference type="PROSITE" id="PS51011"/>
    </source>
</evidence>
<sequence length="661" mass="72933">MSDSKENEEGCQSMPVAMEESHQLVDSEVQVEPKEPSSKDALNHVETGKEEPLAEDENVKAGKAEPHTENENVKAGKADLLAEDENLKAGKAKPIMEEEIMKPGEAESIAEDENVNPGNTEPPVKDNSKKPVKAQVPIDDKSVNPGKVEPSAEDDSEQPVKIELPVEDKSSNAEKEELPVEDKSLNAEKEELPVEDDSLKQGKLEVPAEDNCVEPESVLGDIRQQDVQNTLQSASVEFDTPISNKIECEKASNANAKADEFPQGNMDVKNDGSSCRNNVDAAETMMEVKPEAHEVIDSKTCDNVDSIASHNEPTTPQAVPTDTKAEIKNELQVANKGDGEQAVEPGDNGNSNSMQISFLNADHCYDGNESGTDEEQSTFMKELENFFRERSMEFKPPKFYGEGLNCLKLWRAVIRLGGYDKVTSCKLWRQVGESFKPPKTCTTVSWTFRGFYEKALLDYERHKIQVGELNVPIAATSQPEPVNIENQASASGRARRDAAARAMQGWHSRLLGNGEDRNSGSTQKREKQLKSINLLKRKRSSYMDNAVKAARSKPSKPQLDKTVVDVGPPADWVKINVQKTKDCFEVYALVPGLLREEVRVQSDPAGRLVISGEPENPNNPWGVTPFKKVVSLPSRIDPHQTSAVVTLHGQLFVRVPFEQAE</sequence>
<gene>
    <name evidence="10" type="ORF">LLUT_LOCUS12771</name>
</gene>
<dbReference type="Gene3D" id="1.10.150.60">
    <property type="entry name" value="ARID DNA-binding domain"/>
    <property type="match status" value="1"/>
</dbReference>
<evidence type="ECO:0000256" key="7">
    <source>
        <dbReference type="SAM" id="MobiDB-lite"/>
    </source>
</evidence>
<evidence type="ECO:0000256" key="3">
    <source>
        <dbReference type="ARBA" id="ARBA00023163"/>
    </source>
</evidence>
<keyword evidence="4" id="KW-0539">Nucleus</keyword>
<comment type="similarity">
    <text evidence="5 6">Belongs to the small heat shock protein (HSP20) family.</text>
</comment>
<dbReference type="Pfam" id="PF00011">
    <property type="entry name" value="HSP20"/>
    <property type="match status" value="1"/>
</dbReference>
<dbReference type="InterPro" id="IPR001606">
    <property type="entry name" value="ARID_dom"/>
</dbReference>
<dbReference type="SUPFAM" id="SSF49764">
    <property type="entry name" value="HSP20-like chaperones"/>
    <property type="match status" value="1"/>
</dbReference>
<comment type="caution">
    <text evidence="10">The sequence shown here is derived from an EMBL/GenBank/DDBJ whole genome shotgun (WGS) entry which is preliminary data.</text>
</comment>
<accession>A0AAV1WSH0</accession>
<dbReference type="InterPro" id="IPR036431">
    <property type="entry name" value="ARID_dom_sf"/>
</dbReference>
<dbReference type="Gene3D" id="2.60.40.790">
    <property type="match status" value="1"/>
</dbReference>
<dbReference type="SUPFAM" id="SSF46774">
    <property type="entry name" value="ARID-like"/>
    <property type="match status" value="1"/>
</dbReference>
<feature type="domain" description="SHSP" evidence="8">
    <location>
        <begin position="561"/>
        <end position="661"/>
    </location>
</feature>
<dbReference type="PROSITE" id="PS51011">
    <property type="entry name" value="ARID"/>
    <property type="match status" value="1"/>
</dbReference>
<dbReference type="AlphaFoldDB" id="A0AAV1WSH0"/>
<dbReference type="GO" id="GO:0006357">
    <property type="term" value="P:regulation of transcription by RNA polymerase II"/>
    <property type="evidence" value="ECO:0007669"/>
    <property type="project" value="InterPro"/>
</dbReference>
<dbReference type="SMART" id="SM01014">
    <property type="entry name" value="ARID"/>
    <property type="match status" value="1"/>
</dbReference>
<dbReference type="SMART" id="SM00501">
    <property type="entry name" value="BRIGHT"/>
    <property type="match status" value="1"/>
</dbReference>
<dbReference type="EMBL" id="CAXHTB010000009">
    <property type="protein sequence ID" value="CAL0311711.1"/>
    <property type="molecule type" value="Genomic_DNA"/>
</dbReference>
<evidence type="ECO:0000256" key="6">
    <source>
        <dbReference type="RuleBase" id="RU003616"/>
    </source>
</evidence>
<keyword evidence="2" id="KW-0238">DNA-binding</keyword>
<dbReference type="Pfam" id="PF01388">
    <property type="entry name" value="ARID"/>
    <property type="match status" value="1"/>
</dbReference>
<dbReference type="InterPro" id="IPR045147">
    <property type="entry name" value="ARI3A/B/C"/>
</dbReference>
<dbReference type="PANTHER" id="PTHR15348">
    <property type="entry name" value="AT-RICH INTERACTIVE DOMAIN-CONTAINING PROTEIN ARID DOMAIN- CONTAINING PROTEIN DEAD RINGER PROTEIN B-CELL REGULATOR OF IGH TRANSCRIPTION BRIGHT"/>
    <property type="match status" value="1"/>
</dbReference>
<reference evidence="10 11" key="1">
    <citation type="submission" date="2024-03" db="EMBL/GenBank/DDBJ databases">
        <authorList>
            <person name="Martinez-Hernandez J."/>
        </authorList>
    </citation>
    <scope>NUCLEOTIDE SEQUENCE [LARGE SCALE GENOMIC DNA]</scope>
</reference>
<dbReference type="FunFam" id="2.60.40.790:FF:000014">
    <property type="entry name" value="AT-rich interactive domain-containing protein 3"/>
    <property type="match status" value="1"/>
</dbReference>
<dbReference type="PROSITE" id="PS01031">
    <property type="entry name" value="SHSP"/>
    <property type="match status" value="1"/>
</dbReference>